<organism evidence="2 3">
    <name type="scientific">Kineococcus gynurae</name>
    <dbReference type="NCBI Taxonomy" id="452979"/>
    <lineage>
        <taxon>Bacteria</taxon>
        <taxon>Bacillati</taxon>
        <taxon>Actinomycetota</taxon>
        <taxon>Actinomycetes</taxon>
        <taxon>Kineosporiales</taxon>
        <taxon>Kineosporiaceae</taxon>
        <taxon>Kineococcus</taxon>
    </lineage>
</organism>
<evidence type="ECO:0000313" key="3">
    <source>
        <dbReference type="Proteomes" id="UP001589748"/>
    </source>
</evidence>
<dbReference type="RefSeq" id="WP_380138435.1">
    <property type="nucleotide sequence ID" value="NZ_JBHLUI010000009.1"/>
</dbReference>
<gene>
    <name evidence="2" type="ORF">ACFFVI_05305</name>
</gene>
<evidence type="ECO:0000313" key="2">
    <source>
        <dbReference type="EMBL" id="MFB9376377.1"/>
    </source>
</evidence>
<dbReference type="PRINTS" id="PR00419">
    <property type="entry name" value="ADXRDTASE"/>
</dbReference>
<comment type="caution">
    <text evidence="2">The sequence shown here is derived from an EMBL/GenBank/DDBJ whole genome shotgun (WGS) entry which is preliminary data.</text>
</comment>
<protein>
    <submittedName>
        <fullName evidence="2">FAD-dependent oxidoreductase</fullName>
    </submittedName>
</protein>
<sequence length="459" mass="48783">MSAAAPEATPARTAARRPVVVIGAGPAGLAAAEHLLDHGQQVVVLDGAPVVGGLSRSIPLWGDHFDLGPHSFYSSAHPESVRRWLDLAQGRVDRTVARRKAVWRGRVVDLPPSPGEVLAVAGPVAAGRFATSRVRARAANRLGLAPAPGSAYDALTARHGRAVVEELFVPYCRKYLGVHPVDLSVGFAERLLGTRTSFSGPVELLMPRGGTGSVWEELARRLRARGAEILLSTPVTGLVADAEVGRVEAVTARTSSGGTVSDLRIDCRAVVASVPPPLLLRWLPGTTVPAGTGAVPLRSRDTILVHLRTSGPVGQDAHYVTAYDEGVRTGRLTNTRVWRPEAFRDRPDTVLCAEFWSSGDDDLADLDDAGLTRLAVAELAAFGVDRRVVVEDADVLRLPRSVPVLGRGVEAVRAALDAQLDRFTNLARIGRHGTHSWDGQEDSLLTGRSIGAHVLEVAP</sequence>
<dbReference type="Pfam" id="PF01593">
    <property type="entry name" value="Amino_oxidase"/>
    <property type="match status" value="1"/>
</dbReference>
<keyword evidence="3" id="KW-1185">Reference proteome</keyword>
<dbReference type="InterPro" id="IPR036188">
    <property type="entry name" value="FAD/NAD-bd_sf"/>
</dbReference>
<feature type="domain" description="Amine oxidase" evidence="1">
    <location>
        <begin position="27"/>
        <end position="383"/>
    </location>
</feature>
<dbReference type="EMBL" id="JBHMDM010000003">
    <property type="protein sequence ID" value="MFB9376377.1"/>
    <property type="molecule type" value="Genomic_DNA"/>
</dbReference>
<dbReference type="InterPro" id="IPR002937">
    <property type="entry name" value="Amino_oxidase"/>
</dbReference>
<evidence type="ECO:0000259" key="1">
    <source>
        <dbReference type="Pfam" id="PF01593"/>
    </source>
</evidence>
<dbReference type="PANTHER" id="PTHR21197:SF0">
    <property type="entry name" value="UDP-GALACTOPYRANOSE MUTASE"/>
    <property type="match status" value="1"/>
</dbReference>
<name>A0ABV5LQQ6_9ACTN</name>
<dbReference type="Proteomes" id="UP001589748">
    <property type="component" value="Unassembled WGS sequence"/>
</dbReference>
<accession>A0ABV5LQQ6</accession>
<proteinExistence type="predicted"/>
<reference evidence="2 3" key="1">
    <citation type="submission" date="2024-09" db="EMBL/GenBank/DDBJ databases">
        <authorList>
            <person name="Sun Q."/>
            <person name="Mori K."/>
        </authorList>
    </citation>
    <scope>NUCLEOTIDE SEQUENCE [LARGE SCALE GENOMIC DNA]</scope>
    <source>
        <strain evidence="2 3">TISTR 1856</strain>
    </source>
</reference>
<dbReference type="PANTHER" id="PTHR21197">
    <property type="entry name" value="UDP-GALACTOPYRANOSE MUTASE"/>
    <property type="match status" value="1"/>
</dbReference>
<dbReference type="SUPFAM" id="SSF51905">
    <property type="entry name" value="FAD/NAD(P)-binding domain"/>
    <property type="match status" value="1"/>
</dbReference>
<dbReference type="Gene3D" id="3.50.50.60">
    <property type="entry name" value="FAD/NAD(P)-binding domain"/>
    <property type="match status" value="1"/>
</dbReference>